<keyword evidence="2" id="KW-0813">Transport</keyword>
<dbReference type="Gene3D" id="3.30.710.10">
    <property type="entry name" value="Potassium Channel Kv1.1, Chain A"/>
    <property type="match status" value="1"/>
</dbReference>
<keyword evidence="4" id="KW-1133">Transmembrane helix</keyword>
<evidence type="ECO:0000256" key="5">
    <source>
        <dbReference type="ARBA" id="ARBA00023065"/>
    </source>
</evidence>
<evidence type="ECO:0000313" key="9">
    <source>
        <dbReference type="EMBL" id="CAB3980221.1"/>
    </source>
</evidence>
<dbReference type="InterPro" id="IPR028325">
    <property type="entry name" value="VG_K_chnl"/>
</dbReference>
<dbReference type="GO" id="GO:0008076">
    <property type="term" value="C:voltage-gated potassium channel complex"/>
    <property type="evidence" value="ECO:0007669"/>
    <property type="project" value="InterPro"/>
</dbReference>
<evidence type="ECO:0000256" key="4">
    <source>
        <dbReference type="ARBA" id="ARBA00022989"/>
    </source>
</evidence>
<dbReference type="Proteomes" id="UP001152795">
    <property type="component" value="Unassembled WGS sequence"/>
</dbReference>
<evidence type="ECO:0000256" key="6">
    <source>
        <dbReference type="ARBA" id="ARBA00023136"/>
    </source>
</evidence>
<dbReference type="AlphaFoldDB" id="A0A7D9D9K6"/>
<dbReference type="FunFam" id="3.30.710.10:FF:000002">
    <property type="entry name" value="Potassium voltage-gated channel subfamily C member 2"/>
    <property type="match status" value="1"/>
</dbReference>
<feature type="compositionally biased region" description="Acidic residues" evidence="8">
    <location>
        <begin position="134"/>
        <end position="143"/>
    </location>
</feature>
<dbReference type="Pfam" id="PF02214">
    <property type="entry name" value="BTB_2"/>
    <property type="match status" value="1"/>
</dbReference>
<keyword evidence="3" id="KW-0812">Transmembrane</keyword>
<dbReference type="SMART" id="SM00225">
    <property type="entry name" value="BTB"/>
    <property type="match status" value="1"/>
</dbReference>
<evidence type="ECO:0000256" key="7">
    <source>
        <dbReference type="ARBA" id="ARBA00023303"/>
    </source>
</evidence>
<keyword evidence="10" id="KW-1185">Reference proteome</keyword>
<dbReference type="PANTHER" id="PTHR11537:SF252">
    <property type="entry name" value="POTASSIUM VOLTAGE-GATED CHANNEL PROTEIN SHAW"/>
    <property type="match status" value="1"/>
</dbReference>
<sequence length="195" mass="22989">MSAFMDVLDTDQDVRVILNVGGTKHETFLNTLENFPDTRLAWISEQLRKNPDRDREFFFDRHPGIFAHILNYFRTGKLHVPRDICGPMFHEELVFWGIDPKQIEHCCWAYYDEHNELEKTWGELMSKVPAESLSDQEDSDVCSDGEMASSENEGGWNHAVKKKWRGFRKRMWRVLEDPYSSKIAWVSRFNKLNSN</sequence>
<dbReference type="GO" id="GO:0051260">
    <property type="term" value="P:protein homooligomerization"/>
    <property type="evidence" value="ECO:0007669"/>
    <property type="project" value="InterPro"/>
</dbReference>
<evidence type="ECO:0000256" key="1">
    <source>
        <dbReference type="ARBA" id="ARBA00004141"/>
    </source>
</evidence>
<comment type="caution">
    <text evidence="9">The sequence shown here is derived from an EMBL/GenBank/DDBJ whole genome shotgun (WGS) entry which is preliminary data.</text>
</comment>
<accession>A0A7D9D9K6</accession>
<dbReference type="InterPro" id="IPR003131">
    <property type="entry name" value="T1-type_BTB"/>
</dbReference>
<keyword evidence="6" id="KW-0472">Membrane</keyword>
<keyword evidence="5" id="KW-0406">Ion transport</keyword>
<dbReference type="SUPFAM" id="SSF54695">
    <property type="entry name" value="POZ domain"/>
    <property type="match status" value="1"/>
</dbReference>
<feature type="region of interest" description="Disordered" evidence="8">
    <location>
        <begin position="132"/>
        <end position="153"/>
    </location>
</feature>
<dbReference type="EMBL" id="CACRXK020000270">
    <property type="protein sequence ID" value="CAB3980221.1"/>
    <property type="molecule type" value="Genomic_DNA"/>
</dbReference>
<dbReference type="PRINTS" id="PR01498">
    <property type="entry name" value="SHAWCHANNEL"/>
</dbReference>
<evidence type="ECO:0000256" key="8">
    <source>
        <dbReference type="SAM" id="MobiDB-lite"/>
    </source>
</evidence>
<organism evidence="9 10">
    <name type="scientific">Paramuricea clavata</name>
    <name type="common">Red gorgonian</name>
    <name type="synonym">Violescent sea-whip</name>
    <dbReference type="NCBI Taxonomy" id="317549"/>
    <lineage>
        <taxon>Eukaryota</taxon>
        <taxon>Metazoa</taxon>
        <taxon>Cnidaria</taxon>
        <taxon>Anthozoa</taxon>
        <taxon>Octocorallia</taxon>
        <taxon>Malacalcyonacea</taxon>
        <taxon>Plexauridae</taxon>
        <taxon>Paramuricea</taxon>
    </lineage>
</organism>
<evidence type="ECO:0000256" key="2">
    <source>
        <dbReference type="ARBA" id="ARBA00022448"/>
    </source>
</evidence>
<gene>
    <name evidence="9" type="ORF">PACLA_8A007702</name>
</gene>
<name>A0A7D9D9K6_PARCT</name>
<dbReference type="GO" id="GO:0005251">
    <property type="term" value="F:delayed rectifier potassium channel activity"/>
    <property type="evidence" value="ECO:0007669"/>
    <property type="project" value="TreeGrafter"/>
</dbReference>
<proteinExistence type="predicted"/>
<comment type="subcellular location">
    <subcellularLocation>
        <location evidence="1">Membrane</location>
        <topology evidence="1">Multi-pass membrane protein</topology>
    </subcellularLocation>
</comment>
<dbReference type="OrthoDB" id="415460at2759"/>
<dbReference type="GO" id="GO:0001508">
    <property type="term" value="P:action potential"/>
    <property type="evidence" value="ECO:0007669"/>
    <property type="project" value="TreeGrafter"/>
</dbReference>
<reference evidence="9" key="1">
    <citation type="submission" date="2020-04" db="EMBL/GenBank/DDBJ databases">
        <authorList>
            <person name="Alioto T."/>
            <person name="Alioto T."/>
            <person name="Gomez Garrido J."/>
        </authorList>
    </citation>
    <scope>NUCLEOTIDE SEQUENCE</scope>
    <source>
        <strain evidence="9">A484AB</strain>
    </source>
</reference>
<keyword evidence="7" id="KW-0407">Ion channel</keyword>
<dbReference type="InterPro" id="IPR003974">
    <property type="entry name" value="K_chnl_volt-dep_Kv3"/>
</dbReference>
<dbReference type="InterPro" id="IPR000210">
    <property type="entry name" value="BTB/POZ_dom"/>
</dbReference>
<evidence type="ECO:0000313" key="10">
    <source>
        <dbReference type="Proteomes" id="UP001152795"/>
    </source>
</evidence>
<dbReference type="PANTHER" id="PTHR11537">
    <property type="entry name" value="VOLTAGE-GATED POTASSIUM CHANNEL"/>
    <property type="match status" value="1"/>
</dbReference>
<evidence type="ECO:0000256" key="3">
    <source>
        <dbReference type="ARBA" id="ARBA00022692"/>
    </source>
</evidence>
<protein>
    <submittedName>
        <fullName evidence="9">Potassium voltage-gated channel subfamily C member 1-like</fullName>
    </submittedName>
</protein>
<dbReference type="InterPro" id="IPR011333">
    <property type="entry name" value="SKP1/BTB/POZ_sf"/>
</dbReference>